<proteinExistence type="predicted"/>
<dbReference type="EMBL" id="QGMZ01000014">
    <property type="protein sequence ID" value="PWR74969.1"/>
    <property type="molecule type" value="Genomic_DNA"/>
</dbReference>
<keyword evidence="3" id="KW-1185">Reference proteome</keyword>
<dbReference type="PANTHER" id="PTHR45663:SF11">
    <property type="entry name" value="GEO12009P1"/>
    <property type="match status" value="1"/>
</dbReference>
<gene>
    <name evidence="2" type="ORF">DLD82_07005</name>
</gene>
<dbReference type="OrthoDB" id="35385at2157"/>
<dbReference type="Proteomes" id="UP000245934">
    <property type="component" value="Unassembled WGS sequence"/>
</dbReference>
<dbReference type="GeneID" id="97611156"/>
<dbReference type="GO" id="GO:0015035">
    <property type="term" value="F:protein-disulfide reductase activity"/>
    <property type="evidence" value="ECO:0007669"/>
    <property type="project" value="TreeGrafter"/>
</dbReference>
<feature type="domain" description="Thioredoxin" evidence="1">
    <location>
        <begin position="1"/>
        <end position="110"/>
    </location>
</feature>
<organism evidence="2 3">
    <name type="scientific">Methanospirillum stamsii</name>
    <dbReference type="NCBI Taxonomy" id="1277351"/>
    <lineage>
        <taxon>Archaea</taxon>
        <taxon>Methanobacteriati</taxon>
        <taxon>Methanobacteriota</taxon>
        <taxon>Stenosarchaea group</taxon>
        <taxon>Methanomicrobia</taxon>
        <taxon>Methanomicrobiales</taxon>
        <taxon>Methanospirillaceae</taxon>
        <taxon>Methanospirillum</taxon>
    </lineage>
</organism>
<reference evidence="2 3" key="1">
    <citation type="submission" date="2018-05" db="EMBL/GenBank/DDBJ databases">
        <title>Draft genome of Methanospirillum stamsii Pt1.</title>
        <authorList>
            <person name="Dueholm M.S."/>
            <person name="Nielsen P.H."/>
            <person name="Bakmann L.F."/>
            <person name="Otzen D.E."/>
        </authorList>
    </citation>
    <scope>NUCLEOTIDE SEQUENCE [LARGE SCALE GENOMIC DNA]</scope>
    <source>
        <strain evidence="2 3">Pt1</strain>
    </source>
</reference>
<dbReference type="GO" id="GO:0005737">
    <property type="term" value="C:cytoplasm"/>
    <property type="evidence" value="ECO:0007669"/>
    <property type="project" value="TreeGrafter"/>
</dbReference>
<dbReference type="PANTHER" id="PTHR45663">
    <property type="entry name" value="GEO12009P1"/>
    <property type="match status" value="1"/>
</dbReference>
<dbReference type="PROSITE" id="PS51352">
    <property type="entry name" value="THIOREDOXIN_2"/>
    <property type="match status" value="1"/>
</dbReference>
<protein>
    <submittedName>
        <fullName evidence="2">Thiol reductase thioredoxin</fullName>
    </submittedName>
</protein>
<dbReference type="RefSeq" id="WP_109940402.1">
    <property type="nucleotide sequence ID" value="NZ_CP176366.1"/>
</dbReference>
<dbReference type="Pfam" id="PF00085">
    <property type="entry name" value="Thioredoxin"/>
    <property type="match status" value="1"/>
</dbReference>
<dbReference type="SUPFAM" id="SSF52833">
    <property type="entry name" value="Thioredoxin-like"/>
    <property type="match status" value="1"/>
</dbReference>
<dbReference type="AlphaFoldDB" id="A0A2V2N572"/>
<evidence type="ECO:0000313" key="2">
    <source>
        <dbReference type="EMBL" id="PWR74969.1"/>
    </source>
</evidence>
<evidence type="ECO:0000259" key="1">
    <source>
        <dbReference type="PROSITE" id="PS51352"/>
    </source>
</evidence>
<comment type="caution">
    <text evidence="2">The sequence shown here is derived from an EMBL/GenBank/DDBJ whole genome shotgun (WGS) entry which is preliminary data.</text>
</comment>
<sequence>MTSDYLLDIEDKEWENRVEHSNKPVFVMFYSPSCSHCIRIQPHVEELAKDFGTEVDFITLNLVRYQYIGERYGVMATPTFMFFCGGKPVQTRVGAVFPAMLKKMVEEMVTHGKECRLSSSDWKYEITGYG</sequence>
<evidence type="ECO:0000313" key="3">
    <source>
        <dbReference type="Proteomes" id="UP000245934"/>
    </source>
</evidence>
<accession>A0A2V2N572</accession>
<dbReference type="InterPro" id="IPR036249">
    <property type="entry name" value="Thioredoxin-like_sf"/>
</dbReference>
<name>A0A2V2N572_9EURY</name>
<dbReference type="Gene3D" id="3.40.30.10">
    <property type="entry name" value="Glutaredoxin"/>
    <property type="match status" value="1"/>
</dbReference>
<dbReference type="CDD" id="cd02947">
    <property type="entry name" value="TRX_family"/>
    <property type="match status" value="1"/>
</dbReference>
<dbReference type="InterPro" id="IPR013766">
    <property type="entry name" value="Thioredoxin_domain"/>
</dbReference>